<protein>
    <submittedName>
        <fullName evidence="6">ABC transporter of LPS O-antigen</fullName>
    </submittedName>
</protein>
<reference evidence="6 7" key="1">
    <citation type="submission" date="2015-11" db="EMBL/GenBank/DDBJ databases">
        <title>Genomic analysis of 38 Legionella species identifies large and diverse effector repertoires.</title>
        <authorList>
            <person name="Burstein D."/>
            <person name="Amaro F."/>
            <person name="Zusman T."/>
            <person name="Lifshitz Z."/>
            <person name="Cohen O."/>
            <person name="Gilbert J.A."/>
            <person name="Pupko T."/>
            <person name="Shuman H.A."/>
            <person name="Segal G."/>
        </authorList>
    </citation>
    <scope>NUCLEOTIDE SEQUENCE [LARGE SCALE GENOMIC DNA]</scope>
    <source>
        <strain evidence="6 7">SE-32A-C8</strain>
    </source>
</reference>
<evidence type="ECO:0000256" key="4">
    <source>
        <dbReference type="ARBA" id="ARBA00022840"/>
    </source>
</evidence>
<dbReference type="Proteomes" id="UP000054773">
    <property type="component" value="Unassembled WGS sequence"/>
</dbReference>
<keyword evidence="7" id="KW-1185">Reference proteome</keyword>
<comment type="similarity">
    <text evidence="1">Belongs to the ABC transporter superfamily.</text>
</comment>
<dbReference type="SMART" id="SM00382">
    <property type="entry name" value="AAA"/>
    <property type="match status" value="1"/>
</dbReference>
<evidence type="ECO:0000256" key="2">
    <source>
        <dbReference type="ARBA" id="ARBA00022448"/>
    </source>
</evidence>
<organism evidence="6 7">
    <name type="scientific">Legionella erythra</name>
    <dbReference type="NCBI Taxonomy" id="448"/>
    <lineage>
        <taxon>Bacteria</taxon>
        <taxon>Pseudomonadati</taxon>
        <taxon>Pseudomonadota</taxon>
        <taxon>Gammaproteobacteria</taxon>
        <taxon>Legionellales</taxon>
        <taxon>Legionellaceae</taxon>
        <taxon>Legionella</taxon>
    </lineage>
</organism>
<dbReference type="InterPro" id="IPR050683">
    <property type="entry name" value="Bact_Polysacc_Export_ATP-bd"/>
</dbReference>
<dbReference type="AlphaFoldDB" id="A0A0W0TJK9"/>
<dbReference type="EMBL" id="LNYA01000032">
    <property type="protein sequence ID" value="KTC95677.1"/>
    <property type="molecule type" value="Genomic_DNA"/>
</dbReference>
<dbReference type="InterPro" id="IPR003593">
    <property type="entry name" value="AAA+_ATPase"/>
</dbReference>
<dbReference type="Gene3D" id="3.40.50.300">
    <property type="entry name" value="P-loop containing nucleotide triphosphate hydrolases"/>
    <property type="match status" value="1"/>
</dbReference>
<evidence type="ECO:0000256" key="3">
    <source>
        <dbReference type="ARBA" id="ARBA00022741"/>
    </source>
</evidence>
<comment type="caution">
    <text evidence="6">The sequence shown here is derived from an EMBL/GenBank/DDBJ whole genome shotgun (WGS) entry which is preliminary data.</text>
</comment>
<dbReference type="InterPro" id="IPR003439">
    <property type="entry name" value="ABC_transporter-like_ATP-bd"/>
</dbReference>
<dbReference type="CDD" id="cd03220">
    <property type="entry name" value="ABC_KpsT_Wzt"/>
    <property type="match status" value="1"/>
</dbReference>
<dbReference type="OrthoDB" id="9778870at2"/>
<proteinExistence type="inferred from homology"/>
<feature type="domain" description="ABC transporter" evidence="5">
    <location>
        <begin position="25"/>
        <end position="248"/>
    </location>
</feature>
<keyword evidence="2" id="KW-0813">Transport</keyword>
<dbReference type="PANTHER" id="PTHR46743:SF2">
    <property type="entry name" value="TEICHOIC ACIDS EXPORT ATP-BINDING PROTEIN TAGH"/>
    <property type="match status" value="1"/>
</dbReference>
<evidence type="ECO:0000313" key="7">
    <source>
        <dbReference type="Proteomes" id="UP000054773"/>
    </source>
</evidence>
<dbReference type="SUPFAM" id="SSF52540">
    <property type="entry name" value="P-loop containing nucleoside triphosphate hydrolases"/>
    <property type="match status" value="1"/>
</dbReference>
<keyword evidence="3" id="KW-0547">Nucleotide-binding</keyword>
<dbReference type="STRING" id="448.Lery_1972"/>
<dbReference type="Pfam" id="PF00005">
    <property type="entry name" value="ABC_tran"/>
    <property type="match status" value="1"/>
</dbReference>
<evidence type="ECO:0000256" key="1">
    <source>
        <dbReference type="ARBA" id="ARBA00005417"/>
    </source>
</evidence>
<dbReference type="GO" id="GO:0005524">
    <property type="term" value="F:ATP binding"/>
    <property type="evidence" value="ECO:0007669"/>
    <property type="project" value="UniProtKB-KW"/>
</dbReference>
<evidence type="ECO:0000313" key="6">
    <source>
        <dbReference type="EMBL" id="KTC95677.1"/>
    </source>
</evidence>
<keyword evidence="4" id="KW-0067">ATP-binding</keyword>
<accession>A0A0W0TJK9</accession>
<dbReference type="InterPro" id="IPR027417">
    <property type="entry name" value="P-loop_NTPase"/>
</dbReference>
<sequence>MNTGQGYAISCENLSKEFYIIDEHLNWRIVFRDKNTPFSAFQALSDVSLNVPKGKFVGILGRNGAGKSTLLRILGGVYAPTSGVIHIKGEASCLFEMGGLGNNRLTGHAYADRFLDIYGINKFQRQQLVRNIQDFSELGKDFHKPIYSYSSGMAARLYFATATELQHQIYLVDELLSVGDEHFQAKCWKRLRERFSNGASGILVTHDWSAVIKLCEYAYILDQGRIVTGGRADVIVQKYLDLPLPNRELAEIIPSSTPYVAQSGKDCHLAFDILLKQPVPLAVNYSIERFRGGHGWEIILLNDEYVEIPCRKGVNPVSIRIPNLPLAAGDYYFNLFLKSLNPAVDNLKLDSRSWTYGNGIPLQVKGKNANASVHLPWRTQVRIKQHDNASH</sequence>
<dbReference type="InterPro" id="IPR015860">
    <property type="entry name" value="ABC_transpr_TagH-like"/>
</dbReference>
<dbReference type="GO" id="GO:0016020">
    <property type="term" value="C:membrane"/>
    <property type="evidence" value="ECO:0007669"/>
    <property type="project" value="InterPro"/>
</dbReference>
<evidence type="ECO:0000259" key="5">
    <source>
        <dbReference type="PROSITE" id="PS50893"/>
    </source>
</evidence>
<dbReference type="GO" id="GO:0016887">
    <property type="term" value="F:ATP hydrolysis activity"/>
    <property type="evidence" value="ECO:0007669"/>
    <property type="project" value="InterPro"/>
</dbReference>
<dbReference type="GO" id="GO:0140359">
    <property type="term" value="F:ABC-type transporter activity"/>
    <property type="evidence" value="ECO:0007669"/>
    <property type="project" value="InterPro"/>
</dbReference>
<dbReference type="PATRIC" id="fig|448.7.peg.2069"/>
<dbReference type="PROSITE" id="PS50893">
    <property type="entry name" value="ABC_TRANSPORTER_2"/>
    <property type="match status" value="1"/>
</dbReference>
<dbReference type="PANTHER" id="PTHR46743">
    <property type="entry name" value="TEICHOIC ACIDS EXPORT ATP-BINDING PROTEIN TAGH"/>
    <property type="match status" value="1"/>
</dbReference>
<dbReference type="RefSeq" id="WP_058527117.1">
    <property type="nucleotide sequence ID" value="NZ_CAAAHY010000014.1"/>
</dbReference>
<gene>
    <name evidence="6" type="ORF">Lery_1972</name>
</gene>
<name>A0A0W0TJK9_LEGER</name>